<reference evidence="3 4" key="1">
    <citation type="submission" date="2020-08" db="EMBL/GenBank/DDBJ databases">
        <title>Croceimicrobium hydrocarbonivorans gen. nov., sp. nov., a novel marine bacterium isolated from a bacterial consortium that degrades polyethylene terephthalate.</title>
        <authorList>
            <person name="Liu R."/>
        </authorList>
    </citation>
    <scope>NUCLEOTIDE SEQUENCE [LARGE SCALE GENOMIC DNA]</scope>
    <source>
        <strain evidence="3 4">A20-9</strain>
    </source>
</reference>
<dbReference type="AlphaFoldDB" id="A0A7H0VB36"/>
<proteinExistence type="inferred from homology"/>
<evidence type="ECO:0000313" key="4">
    <source>
        <dbReference type="Proteomes" id="UP000516305"/>
    </source>
</evidence>
<sequence>MYVTYVLYSFKYNRLYIGYTSDLINRFKSHQQLATKGFTVKYRPWFVIEVCCFNTKKEAMEKENYFKSGHGRDFIRNQILPRYF</sequence>
<comment type="similarity">
    <text evidence="1">Belongs to the UPF0213 family.</text>
</comment>
<dbReference type="Pfam" id="PF01541">
    <property type="entry name" value="GIY-YIG"/>
    <property type="match status" value="1"/>
</dbReference>
<dbReference type="EMBL" id="CP060139">
    <property type="protein sequence ID" value="QNR22934.1"/>
    <property type="molecule type" value="Genomic_DNA"/>
</dbReference>
<dbReference type="SUPFAM" id="SSF82771">
    <property type="entry name" value="GIY-YIG endonuclease"/>
    <property type="match status" value="1"/>
</dbReference>
<dbReference type="PROSITE" id="PS50164">
    <property type="entry name" value="GIY_YIG"/>
    <property type="match status" value="1"/>
</dbReference>
<evidence type="ECO:0000259" key="2">
    <source>
        <dbReference type="PROSITE" id="PS50164"/>
    </source>
</evidence>
<dbReference type="InterPro" id="IPR035901">
    <property type="entry name" value="GIY-YIG_endonuc_sf"/>
</dbReference>
<name>A0A7H0VB36_9FLAO</name>
<dbReference type="InterPro" id="IPR000305">
    <property type="entry name" value="GIY-YIG_endonuc"/>
</dbReference>
<dbReference type="PANTHER" id="PTHR34477:SF1">
    <property type="entry name" value="UPF0213 PROTEIN YHBQ"/>
    <property type="match status" value="1"/>
</dbReference>
<dbReference type="RefSeq" id="WP_210757503.1">
    <property type="nucleotide sequence ID" value="NZ_CP060139.1"/>
</dbReference>
<dbReference type="InterPro" id="IPR050190">
    <property type="entry name" value="UPF0213_domain"/>
</dbReference>
<evidence type="ECO:0000256" key="1">
    <source>
        <dbReference type="ARBA" id="ARBA00007435"/>
    </source>
</evidence>
<accession>A0A7H0VB36</accession>
<keyword evidence="4" id="KW-1185">Reference proteome</keyword>
<organism evidence="3 4">
    <name type="scientific">Croceimicrobium hydrocarbonivorans</name>
    <dbReference type="NCBI Taxonomy" id="2761580"/>
    <lineage>
        <taxon>Bacteria</taxon>
        <taxon>Pseudomonadati</taxon>
        <taxon>Bacteroidota</taxon>
        <taxon>Flavobacteriia</taxon>
        <taxon>Flavobacteriales</taxon>
        <taxon>Owenweeksiaceae</taxon>
        <taxon>Croceimicrobium</taxon>
    </lineage>
</organism>
<feature type="domain" description="GIY-YIG" evidence="2">
    <location>
        <begin position="1"/>
        <end position="76"/>
    </location>
</feature>
<dbReference type="PANTHER" id="PTHR34477">
    <property type="entry name" value="UPF0213 PROTEIN YHBQ"/>
    <property type="match status" value="1"/>
</dbReference>
<evidence type="ECO:0000313" key="3">
    <source>
        <dbReference type="EMBL" id="QNR22934.1"/>
    </source>
</evidence>
<dbReference type="Proteomes" id="UP000516305">
    <property type="component" value="Chromosome"/>
</dbReference>
<dbReference type="Gene3D" id="3.40.1440.10">
    <property type="entry name" value="GIY-YIG endonuclease"/>
    <property type="match status" value="1"/>
</dbReference>
<dbReference type="KEGG" id="chyd:H4K34_11150"/>
<protein>
    <submittedName>
        <fullName evidence="3">GIY-YIG nuclease family protein</fullName>
    </submittedName>
</protein>
<gene>
    <name evidence="3" type="ORF">H4K34_11150</name>
</gene>